<gene>
    <name evidence="2" type="ORF">FFV09_15800</name>
</gene>
<dbReference type="InterPro" id="IPR007569">
    <property type="entry name" value="DUF559"/>
</dbReference>
<name>A0A4Y6V061_SACBS</name>
<accession>A0A4Y6V061</accession>
<sequence>MKPTTVLFESAHALFLDEHLSRRTGERRDRLRRGHREAEKLFCQNVWWPLRQNFDQLHPEYEVTDWRGLSYFCDFVWMTPQVKLVIEIKGFGPHVQDMDRRKFCRELNRETFLNAVGFQLIPFAYDDVAQRPQLCLTLLRMVLGRHQADEAAPGRPCSGAEREIVRLACTLGRPIRPIDVCEHLGIGYRRAAGLLHALCERKVFVGESGTQNKRIVRYALINAESGYL</sequence>
<dbReference type="Proteomes" id="UP000316968">
    <property type="component" value="Chromosome"/>
</dbReference>
<evidence type="ECO:0000313" key="3">
    <source>
        <dbReference type="Proteomes" id="UP000316968"/>
    </source>
</evidence>
<organism evidence="2 3">
    <name type="scientific">Saccharibacillus brassicae</name>
    <dbReference type="NCBI Taxonomy" id="2583377"/>
    <lineage>
        <taxon>Bacteria</taxon>
        <taxon>Bacillati</taxon>
        <taxon>Bacillota</taxon>
        <taxon>Bacilli</taxon>
        <taxon>Bacillales</taxon>
        <taxon>Paenibacillaceae</taxon>
        <taxon>Saccharibacillus</taxon>
    </lineage>
</organism>
<reference evidence="2 3" key="1">
    <citation type="submission" date="2019-06" db="EMBL/GenBank/DDBJ databases">
        <title>Saccharibacillus brassicae sp. nov., an endophytic bacterium isolated from Chinese cabbage seeds (Brassica pekinensis).</title>
        <authorList>
            <person name="Jiang L."/>
            <person name="Lee J."/>
            <person name="Kim S.W."/>
        </authorList>
    </citation>
    <scope>NUCLEOTIDE SEQUENCE [LARGE SCALE GENOMIC DNA]</scope>
    <source>
        <strain evidence="3">KCTC 43072 / ATSA2</strain>
    </source>
</reference>
<dbReference type="KEGG" id="saca:FFV09_15800"/>
<dbReference type="OrthoDB" id="2677830at2"/>
<dbReference type="RefSeq" id="WP_141448722.1">
    <property type="nucleotide sequence ID" value="NZ_CP041217.1"/>
</dbReference>
<dbReference type="EMBL" id="CP041217">
    <property type="protein sequence ID" value="QDH22178.1"/>
    <property type="molecule type" value="Genomic_DNA"/>
</dbReference>
<evidence type="ECO:0000259" key="1">
    <source>
        <dbReference type="Pfam" id="PF04480"/>
    </source>
</evidence>
<keyword evidence="3" id="KW-1185">Reference proteome</keyword>
<protein>
    <submittedName>
        <fullName evidence="2">DUF559 domain-containing protein</fullName>
    </submittedName>
</protein>
<proteinExistence type="predicted"/>
<feature type="domain" description="DUF559" evidence="1">
    <location>
        <begin position="66"/>
        <end position="136"/>
    </location>
</feature>
<dbReference type="AlphaFoldDB" id="A0A4Y6V061"/>
<dbReference type="Pfam" id="PF04480">
    <property type="entry name" value="DUF559"/>
    <property type="match status" value="1"/>
</dbReference>
<evidence type="ECO:0000313" key="2">
    <source>
        <dbReference type="EMBL" id="QDH22178.1"/>
    </source>
</evidence>